<dbReference type="VEuPathDB" id="FungiDB:PC110_g18843"/>
<evidence type="ECO:0000313" key="2">
    <source>
        <dbReference type="EMBL" id="KAG3210833.1"/>
    </source>
</evidence>
<dbReference type="AlphaFoldDB" id="A0A8T1HEW1"/>
<dbReference type="Proteomes" id="UP000736787">
    <property type="component" value="Unassembled WGS sequence"/>
</dbReference>
<dbReference type="EMBL" id="RCMK01000701">
    <property type="protein sequence ID" value="KAG2915512.1"/>
    <property type="molecule type" value="Genomic_DNA"/>
</dbReference>
<comment type="caution">
    <text evidence="2">The sequence shown here is derived from an EMBL/GenBank/DDBJ whole genome shotgun (WGS) entry which is preliminary data.</text>
</comment>
<gene>
    <name evidence="1" type="ORF">PC117_g17989</name>
    <name evidence="2" type="ORF">PC129_g18181</name>
</gene>
<evidence type="ECO:0000313" key="1">
    <source>
        <dbReference type="EMBL" id="KAG2915512.1"/>
    </source>
</evidence>
<sequence>MLAVDNDEIQISTQLESSVQELVNRTEQLHLENIEEAKGKRCHET</sequence>
<evidence type="ECO:0000313" key="3">
    <source>
        <dbReference type="Proteomes" id="UP000760860"/>
    </source>
</evidence>
<accession>A0A8T1HEW1</accession>
<reference evidence="2" key="1">
    <citation type="submission" date="2018-05" db="EMBL/GenBank/DDBJ databases">
        <title>Effector identification in a new, highly contiguous assembly of the strawberry crown rot pathogen Phytophthora cactorum.</title>
        <authorList>
            <person name="Armitage A.D."/>
            <person name="Nellist C.F."/>
            <person name="Bates H."/>
            <person name="Vickerstaff R.J."/>
            <person name="Harrison R.J."/>
        </authorList>
    </citation>
    <scope>NUCLEOTIDE SEQUENCE</scope>
    <source>
        <strain evidence="1">4040</strain>
        <strain evidence="2">P421</strain>
    </source>
</reference>
<organism evidence="2 3">
    <name type="scientific">Phytophthora cactorum</name>
    <dbReference type="NCBI Taxonomy" id="29920"/>
    <lineage>
        <taxon>Eukaryota</taxon>
        <taxon>Sar</taxon>
        <taxon>Stramenopiles</taxon>
        <taxon>Oomycota</taxon>
        <taxon>Peronosporomycetes</taxon>
        <taxon>Peronosporales</taxon>
        <taxon>Peronosporaceae</taxon>
        <taxon>Phytophthora</taxon>
    </lineage>
</organism>
<dbReference type="EMBL" id="RCMV01001035">
    <property type="protein sequence ID" value="KAG3210833.1"/>
    <property type="molecule type" value="Genomic_DNA"/>
</dbReference>
<dbReference type="Proteomes" id="UP000760860">
    <property type="component" value="Unassembled WGS sequence"/>
</dbReference>
<proteinExistence type="predicted"/>
<protein>
    <submittedName>
        <fullName evidence="2">Uncharacterized protein</fullName>
    </submittedName>
</protein>
<name>A0A8T1HEW1_9STRA</name>